<feature type="non-terminal residue" evidence="1">
    <location>
        <position position="72"/>
    </location>
</feature>
<dbReference type="EMBL" id="KN837122">
    <property type="protein sequence ID" value="KIJ43576.1"/>
    <property type="molecule type" value="Genomic_DNA"/>
</dbReference>
<dbReference type="PANTHER" id="PTHR10039">
    <property type="entry name" value="AMELOGENIN"/>
    <property type="match status" value="1"/>
</dbReference>
<feature type="non-terminal residue" evidence="1">
    <location>
        <position position="1"/>
    </location>
</feature>
<sequence>FRWVECQVESLKRCRRPYDVKKTLESLPKTLDETYKRILLNVEEGDRIYAARMLAWVIFTSEPLCLDLLAEA</sequence>
<dbReference type="AlphaFoldDB" id="A0A0C9VYM5"/>
<protein>
    <submittedName>
        <fullName evidence="1">Uncharacterized protein</fullName>
    </submittedName>
</protein>
<accession>A0A0C9VYM5</accession>
<dbReference type="HOGENOM" id="CLU_188062_0_0_1"/>
<evidence type="ECO:0000313" key="1">
    <source>
        <dbReference type="EMBL" id="KIJ43576.1"/>
    </source>
</evidence>
<dbReference type="PANTHER" id="PTHR10039:SF16">
    <property type="entry name" value="GPI INOSITOL-DEACYLASE"/>
    <property type="match status" value="1"/>
</dbReference>
<keyword evidence="2" id="KW-1185">Reference proteome</keyword>
<proteinExistence type="predicted"/>
<reference evidence="1 2" key="1">
    <citation type="submission" date="2014-06" db="EMBL/GenBank/DDBJ databases">
        <title>Evolutionary Origins and Diversification of the Mycorrhizal Mutualists.</title>
        <authorList>
            <consortium name="DOE Joint Genome Institute"/>
            <consortium name="Mycorrhizal Genomics Consortium"/>
            <person name="Kohler A."/>
            <person name="Kuo A."/>
            <person name="Nagy L.G."/>
            <person name="Floudas D."/>
            <person name="Copeland A."/>
            <person name="Barry K.W."/>
            <person name="Cichocki N."/>
            <person name="Veneault-Fourrey C."/>
            <person name="LaButti K."/>
            <person name="Lindquist E.A."/>
            <person name="Lipzen A."/>
            <person name="Lundell T."/>
            <person name="Morin E."/>
            <person name="Murat C."/>
            <person name="Riley R."/>
            <person name="Ohm R."/>
            <person name="Sun H."/>
            <person name="Tunlid A."/>
            <person name="Henrissat B."/>
            <person name="Grigoriev I.V."/>
            <person name="Hibbett D.S."/>
            <person name="Martin F."/>
        </authorList>
    </citation>
    <scope>NUCLEOTIDE SEQUENCE [LARGE SCALE GENOMIC DNA]</scope>
    <source>
        <strain evidence="1 2">SS14</strain>
    </source>
</reference>
<evidence type="ECO:0000313" key="2">
    <source>
        <dbReference type="Proteomes" id="UP000054279"/>
    </source>
</evidence>
<gene>
    <name evidence="1" type="ORF">M422DRAFT_109877</name>
</gene>
<organism evidence="1 2">
    <name type="scientific">Sphaerobolus stellatus (strain SS14)</name>
    <dbReference type="NCBI Taxonomy" id="990650"/>
    <lineage>
        <taxon>Eukaryota</taxon>
        <taxon>Fungi</taxon>
        <taxon>Dikarya</taxon>
        <taxon>Basidiomycota</taxon>
        <taxon>Agaricomycotina</taxon>
        <taxon>Agaricomycetes</taxon>
        <taxon>Phallomycetidae</taxon>
        <taxon>Geastrales</taxon>
        <taxon>Sphaerobolaceae</taxon>
        <taxon>Sphaerobolus</taxon>
    </lineage>
</organism>
<dbReference type="OrthoDB" id="7464126at2759"/>
<dbReference type="Proteomes" id="UP000054279">
    <property type="component" value="Unassembled WGS sequence"/>
</dbReference>
<name>A0A0C9VYM5_SPHS4</name>